<evidence type="ECO:0000313" key="3">
    <source>
        <dbReference type="Proteomes" id="UP000217676"/>
    </source>
</evidence>
<dbReference type="AlphaFoldDB" id="A0A169NNN2"/>
<reference evidence="2 3" key="1">
    <citation type="journal article" date="2016" name="Genome Announc.">
        <title>Complete Genome Sequence of Thiostrepton-Producing Streptomyces laurentii ATCC 31255.</title>
        <authorList>
            <person name="Doi K."/>
            <person name="Fujino Y."/>
            <person name="Nagayoshi Y."/>
            <person name="Ohshima T."/>
            <person name="Ogata S."/>
        </authorList>
    </citation>
    <scope>NUCLEOTIDE SEQUENCE [LARGE SCALE GENOMIC DNA]</scope>
    <source>
        <strain evidence="2 3">ATCC 31255</strain>
    </source>
</reference>
<gene>
    <name evidence="2" type="ORF">SLA_3846</name>
</gene>
<dbReference type="KEGG" id="slau:SLA_3846"/>
<feature type="region of interest" description="Disordered" evidence="1">
    <location>
        <begin position="36"/>
        <end position="80"/>
    </location>
</feature>
<organism evidence="2 3">
    <name type="scientific">Streptomyces laurentii</name>
    <dbReference type="NCBI Taxonomy" id="39478"/>
    <lineage>
        <taxon>Bacteria</taxon>
        <taxon>Bacillati</taxon>
        <taxon>Actinomycetota</taxon>
        <taxon>Actinomycetes</taxon>
        <taxon>Kitasatosporales</taxon>
        <taxon>Streptomycetaceae</taxon>
        <taxon>Streptomyces</taxon>
    </lineage>
</organism>
<protein>
    <submittedName>
        <fullName evidence="2">Coiled-coil domain-containing protein 41</fullName>
    </submittedName>
</protein>
<evidence type="ECO:0000256" key="1">
    <source>
        <dbReference type="SAM" id="MobiDB-lite"/>
    </source>
</evidence>
<sequence>MTGYGDFFFGGCGTCGPVGWGSVRGLGRWGRVRRFGVRGSGMGHPGTAQRPTAVGRPGFMPRWSPPEGNESESRAGMGRV</sequence>
<evidence type="ECO:0000313" key="2">
    <source>
        <dbReference type="EMBL" id="BAU84748.1"/>
    </source>
</evidence>
<dbReference type="Proteomes" id="UP000217676">
    <property type="component" value="Chromosome"/>
</dbReference>
<dbReference type="EMBL" id="AP017424">
    <property type="protein sequence ID" value="BAU84748.1"/>
    <property type="molecule type" value="Genomic_DNA"/>
</dbReference>
<name>A0A169NNN2_STRLU</name>
<keyword evidence="3" id="KW-1185">Reference proteome</keyword>
<accession>A0A169NNN2</accession>
<proteinExistence type="predicted"/>